<dbReference type="InterPro" id="IPR035959">
    <property type="entry name" value="RutC-like_sf"/>
</dbReference>
<dbReference type="Pfam" id="PF01042">
    <property type="entry name" value="Ribonuc_L-PSP"/>
    <property type="match status" value="1"/>
</dbReference>
<reference evidence="2 3" key="1">
    <citation type="submission" date="2020-02" db="EMBL/GenBank/DDBJ databases">
        <title>Whole-genome analyses of novel actinobacteria.</title>
        <authorList>
            <person name="Sahin N."/>
        </authorList>
    </citation>
    <scope>NUCLEOTIDE SEQUENCE [LARGE SCALE GENOMIC DNA]</scope>
    <source>
        <strain evidence="2 3">A7024</strain>
    </source>
</reference>
<organism evidence="2 3">
    <name type="scientific">Streptomyces coryli</name>
    <dbReference type="NCBI Taxonomy" id="1128680"/>
    <lineage>
        <taxon>Bacteria</taxon>
        <taxon>Bacillati</taxon>
        <taxon>Actinomycetota</taxon>
        <taxon>Actinomycetes</taxon>
        <taxon>Kitasatosporales</taxon>
        <taxon>Streptomycetaceae</taxon>
        <taxon>Streptomyces</taxon>
    </lineage>
</organism>
<evidence type="ECO:0000256" key="1">
    <source>
        <dbReference type="ARBA" id="ARBA00010552"/>
    </source>
</evidence>
<dbReference type="CDD" id="cd00448">
    <property type="entry name" value="YjgF_YER057c_UK114_family"/>
    <property type="match status" value="1"/>
</dbReference>
<name>A0A6G4U7W8_9ACTN</name>
<dbReference type="Gene3D" id="3.30.1330.40">
    <property type="entry name" value="RutC-like"/>
    <property type="match status" value="1"/>
</dbReference>
<accession>A0A6G4U7W8</accession>
<dbReference type="EMBL" id="JAAKZV010000197">
    <property type="protein sequence ID" value="NGN68329.1"/>
    <property type="molecule type" value="Genomic_DNA"/>
</dbReference>
<dbReference type="SUPFAM" id="SSF55298">
    <property type="entry name" value="YjgF-like"/>
    <property type="match status" value="1"/>
</dbReference>
<dbReference type="PANTHER" id="PTHR11803:SF58">
    <property type="entry name" value="PROTEIN HMF1-RELATED"/>
    <property type="match status" value="1"/>
</dbReference>
<evidence type="ECO:0000313" key="2">
    <source>
        <dbReference type="EMBL" id="NGN68329.1"/>
    </source>
</evidence>
<proteinExistence type="inferred from homology"/>
<evidence type="ECO:0000313" key="3">
    <source>
        <dbReference type="Proteomes" id="UP000481583"/>
    </source>
</evidence>
<comment type="caution">
    <text evidence="2">The sequence shown here is derived from an EMBL/GenBank/DDBJ whole genome shotgun (WGS) entry which is preliminary data.</text>
</comment>
<keyword evidence="3" id="KW-1185">Reference proteome</keyword>
<comment type="similarity">
    <text evidence="1">Belongs to the RutC family.</text>
</comment>
<dbReference type="AlphaFoldDB" id="A0A6G4U7W8"/>
<dbReference type="GO" id="GO:0019239">
    <property type="term" value="F:deaminase activity"/>
    <property type="evidence" value="ECO:0007669"/>
    <property type="project" value="TreeGrafter"/>
</dbReference>
<dbReference type="PANTHER" id="PTHR11803">
    <property type="entry name" value="2-IMINOBUTANOATE/2-IMINOPROPANOATE DEAMINASE RIDA"/>
    <property type="match status" value="1"/>
</dbReference>
<gene>
    <name evidence="2" type="ORF">G5C51_31075</name>
</gene>
<sequence>MLKTTDNPATVPTPAGPYSHVVRLDTGDGALLFVSGQVALDERGDLVGPDDMTAQARHVMDALGKILAAHGASYDDVVNIRSYLTDMGRRAEYGAVRAEYIKGVPPSSTTVEVSRLFVPGALLEVEVIAAVG</sequence>
<dbReference type="GO" id="GO:0005829">
    <property type="term" value="C:cytosol"/>
    <property type="evidence" value="ECO:0007669"/>
    <property type="project" value="TreeGrafter"/>
</dbReference>
<dbReference type="RefSeq" id="WP_165242176.1">
    <property type="nucleotide sequence ID" value="NZ_JAAKZV010000197.1"/>
</dbReference>
<protein>
    <submittedName>
        <fullName evidence="2">RidA family protein</fullName>
    </submittedName>
</protein>
<dbReference type="Proteomes" id="UP000481583">
    <property type="component" value="Unassembled WGS sequence"/>
</dbReference>
<dbReference type="InterPro" id="IPR006175">
    <property type="entry name" value="YjgF/YER057c/UK114"/>
</dbReference>